<reference evidence="1" key="1">
    <citation type="journal article" date="2021" name="Nat. Microbiol.">
        <title>Cocultivation of an ultrasmall environmental parasitic bacterium with lytic ability against bacteria associated with wastewater foams.</title>
        <authorList>
            <person name="Batinovic S."/>
            <person name="Rose J.J.A."/>
            <person name="Ratcliffe J."/>
            <person name="Seviour R.J."/>
            <person name="Petrovski S."/>
        </authorList>
    </citation>
    <scope>NUCLEOTIDE SEQUENCE</scope>
    <source>
        <strain evidence="1">CON9</strain>
    </source>
</reference>
<gene>
    <name evidence="1" type="ORF">GII31_20460</name>
</gene>
<accession>A0ABX6IMA1</accession>
<proteinExistence type="predicted"/>
<protein>
    <submittedName>
        <fullName evidence="1">DUF2252 domain-containing protein</fullName>
    </submittedName>
</protein>
<dbReference type="PANTHER" id="PTHR39441">
    <property type="entry name" value="DUF2252 DOMAIN-CONTAINING PROTEIN"/>
    <property type="match status" value="1"/>
</dbReference>
<dbReference type="EMBL" id="CP045809">
    <property type="protein sequence ID" value="QHN36915.1"/>
    <property type="molecule type" value="Genomic_DNA"/>
</dbReference>
<organism evidence="1 2">
    <name type="scientific">Gordonia pseudamarae</name>
    <dbReference type="NCBI Taxonomy" id="2831662"/>
    <lineage>
        <taxon>Bacteria</taxon>
        <taxon>Bacillati</taxon>
        <taxon>Actinomycetota</taxon>
        <taxon>Actinomycetes</taxon>
        <taxon>Mycobacteriales</taxon>
        <taxon>Gordoniaceae</taxon>
        <taxon>Gordonia</taxon>
    </lineage>
</organism>
<dbReference type="Proteomes" id="UP001059836">
    <property type="component" value="Chromosome"/>
</dbReference>
<dbReference type="Pfam" id="PF10009">
    <property type="entry name" value="DUF2252"/>
    <property type="match status" value="1"/>
</dbReference>
<sequence>MAGVVGQSSGVRPTRSHGVRFEEDVISPATIAQLAEVPAVSGRRDPVSILEDQALTRDADLIPVRHARMSATPFTFYRGAAAVMTADLAATPDSGIRTQLCGDAHLSNFGVFYTRERRMIFDINDFDETHPGPFEWDVKRLAASVVIAGRNNGFPPKHTAKHAAAVARHYRRYLAESVEMSTLDCWYARIDVDTRFPELRQKLDTSTAKSTQKMLKKARHRDSMQAVSKLCRIDERGRAHIRSDPPLLVPLSELAADRMFPGGGVRTAGEVAAAGTALMGLYRDSLPDHISALYDQYEIVDVARKVVGVGSVGLQAWVILLWGKGKNDPLMLQVKQAQRSVLADYVPVPDYPGEGWRVIEGQQIMQAASDQMLGAITGRDADDHLHDYYVRQLRDGKGSVVVEALDPDGMKAYAALCGRTLAQAHARTASRHEIAAYLAADDDFDEAIAEFALAYADINQGDHAAMMAAIDSGRIEAADLAY</sequence>
<evidence type="ECO:0000313" key="1">
    <source>
        <dbReference type="EMBL" id="QHN36915.1"/>
    </source>
</evidence>
<dbReference type="InterPro" id="IPR018721">
    <property type="entry name" value="DUF2252"/>
</dbReference>
<keyword evidence="2" id="KW-1185">Reference proteome</keyword>
<dbReference type="PANTHER" id="PTHR39441:SF1">
    <property type="entry name" value="DUF2252 DOMAIN-CONTAINING PROTEIN"/>
    <property type="match status" value="1"/>
</dbReference>
<evidence type="ECO:0000313" key="2">
    <source>
        <dbReference type="Proteomes" id="UP001059836"/>
    </source>
</evidence>
<name>A0ABX6IMA1_9ACTN</name>